<gene>
    <name evidence="3" type="ORF">PG993_008495</name>
</gene>
<dbReference type="InterPro" id="IPR052895">
    <property type="entry name" value="HetReg/Transcr_Mod"/>
</dbReference>
<dbReference type="PROSITE" id="PS50297">
    <property type="entry name" value="ANK_REP_REGION"/>
    <property type="match status" value="1"/>
</dbReference>
<dbReference type="InterPro" id="IPR002110">
    <property type="entry name" value="Ankyrin_rpt"/>
</dbReference>
<dbReference type="SUPFAM" id="SSF48403">
    <property type="entry name" value="Ankyrin repeat"/>
    <property type="match status" value="1"/>
</dbReference>
<dbReference type="InterPro" id="IPR010730">
    <property type="entry name" value="HET"/>
</dbReference>
<organism evidence="3 4">
    <name type="scientific">Apiospora rasikravindrae</name>
    <dbReference type="NCBI Taxonomy" id="990691"/>
    <lineage>
        <taxon>Eukaryota</taxon>
        <taxon>Fungi</taxon>
        <taxon>Dikarya</taxon>
        <taxon>Ascomycota</taxon>
        <taxon>Pezizomycotina</taxon>
        <taxon>Sordariomycetes</taxon>
        <taxon>Xylariomycetidae</taxon>
        <taxon>Amphisphaeriales</taxon>
        <taxon>Apiosporaceae</taxon>
        <taxon>Apiospora</taxon>
    </lineage>
</organism>
<feature type="repeat" description="ANK" evidence="1">
    <location>
        <begin position="849"/>
        <end position="881"/>
    </location>
</feature>
<accession>A0ABR1T2F1</accession>
<dbReference type="EMBL" id="JAQQWK010000006">
    <property type="protein sequence ID" value="KAK8040084.1"/>
    <property type="molecule type" value="Genomic_DNA"/>
</dbReference>
<comment type="caution">
    <text evidence="3">The sequence shown here is derived from an EMBL/GenBank/DDBJ whole genome shotgun (WGS) entry which is preliminary data.</text>
</comment>
<evidence type="ECO:0000313" key="4">
    <source>
        <dbReference type="Proteomes" id="UP001444661"/>
    </source>
</evidence>
<feature type="repeat" description="ANK" evidence="1">
    <location>
        <begin position="816"/>
        <end position="848"/>
    </location>
</feature>
<dbReference type="Pfam" id="PF12796">
    <property type="entry name" value="Ank_2"/>
    <property type="match status" value="1"/>
</dbReference>
<dbReference type="SMART" id="SM00248">
    <property type="entry name" value="ANK"/>
    <property type="match status" value="4"/>
</dbReference>
<reference evidence="3 4" key="1">
    <citation type="submission" date="2023-01" db="EMBL/GenBank/DDBJ databases">
        <title>Analysis of 21 Apiospora genomes using comparative genomics revels a genus with tremendous synthesis potential of carbohydrate active enzymes and secondary metabolites.</title>
        <authorList>
            <person name="Sorensen T."/>
        </authorList>
    </citation>
    <scope>NUCLEOTIDE SEQUENCE [LARGE SCALE GENOMIC DNA]</scope>
    <source>
        <strain evidence="3 4">CBS 33761</strain>
    </source>
</reference>
<feature type="domain" description="Heterokaryon incompatibility" evidence="2">
    <location>
        <begin position="298"/>
        <end position="406"/>
    </location>
</feature>
<protein>
    <recommendedName>
        <fullName evidence="2">Heterokaryon incompatibility domain-containing protein</fullName>
    </recommendedName>
</protein>
<evidence type="ECO:0000259" key="2">
    <source>
        <dbReference type="Pfam" id="PF06985"/>
    </source>
</evidence>
<evidence type="ECO:0000313" key="3">
    <source>
        <dbReference type="EMBL" id="KAK8040084.1"/>
    </source>
</evidence>
<dbReference type="PANTHER" id="PTHR24148">
    <property type="entry name" value="ANKYRIN REPEAT DOMAIN-CONTAINING PROTEIN 39 HOMOLOG-RELATED"/>
    <property type="match status" value="1"/>
</dbReference>
<dbReference type="Pfam" id="PF06985">
    <property type="entry name" value="HET"/>
    <property type="match status" value="1"/>
</dbReference>
<dbReference type="PROSITE" id="PS50088">
    <property type="entry name" value="ANK_REPEAT"/>
    <property type="match status" value="2"/>
</dbReference>
<keyword evidence="1" id="KW-0040">ANK repeat</keyword>
<proteinExistence type="predicted"/>
<dbReference type="Proteomes" id="UP001444661">
    <property type="component" value="Unassembled WGS sequence"/>
</dbReference>
<dbReference type="PANTHER" id="PTHR24148:SF78">
    <property type="entry name" value="HETEROKARYON INCOMPATIBILITY DOMAIN-CONTAINING PROTEIN"/>
    <property type="match status" value="1"/>
</dbReference>
<evidence type="ECO:0000256" key="1">
    <source>
        <dbReference type="PROSITE-ProRule" id="PRU00023"/>
    </source>
</evidence>
<name>A0ABR1T2F1_9PEZI</name>
<dbReference type="InterPro" id="IPR036770">
    <property type="entry name" value="Ankyrin_rpt-contain_sf"/>
</dbReference>
<keyword evidence="4" id="KW-1185">Reference proteome</keyword>
<dbReference type="Gene3D" id="1.25.40.20">
    <property type="entry name" value="Ankyrin repeat-containing domain"/>
    <property type="match status" value="1"/>
</dbReference>
<sequence>MAASNKGNAEQFRICYFADAFYGSRPGWLSTARPPPTVFEVPHAPHARFVLTLEIKTSVLKEDDEAERTGYINVAFVLTERAPTAPDAEVTTEAVYSQHLTHCQYRSSYADMMVSLRDGEPEVNAQGVLFGSKAPSAADTASIIMQIRTKLSGPMYQAVGMDGEVVGPTNVDVLERDFSACLMPFTYEMYLDVLNGAIERLRDICQDSKDQKSQDQGTGNLSRARANLPKAFSETPTSMGTCIQPRDSESMADAHVYAPLDLSKDSIRLLRLYNGDPGTEIRCEIIESYLSKSEGIPYEALSYTWEGGLTNDSPCILLDGQVFPVTRNLFQALSSLRLPNEDRLLWIDAICINQADHCEKGHQVGQMRHVYQNAERVLIWLGPGTNDTDQLLDTMGVWEKRSHELQKTLPNEKALWKPTVAQLGGLTGSNESGSSRRLQAHVQQMSCGLKSISSKIFSVMPRLMRMDVDDHTQAVLDVMPGPLRKESWWNFDHKLVTLLRKFKDSKATLEHDRIYAFLGIASDAPDLRIDYGCPFQQVVDRAVSVLTLGDAGLGHLIGKRFEPKFPVFFYDLTDTDSFAIRAVALALSGPEKKFLDCLLETPAMRSIAKKALGVWKGDPLYFVSLDYNIFGRVAQYDVELSPQKLFEAGLAICNHYIRNSVLGSEELSKRIVSNTFDITELLCDLQDLLLHPRNGTLNMEWILPAVVRQGYHYQLQLLLEFAIAHGSKLIDYNRRELQICLGYGIEGGHENLLWEAVESGNSETLNILLSRRTSTSQKYLESLTSMLVHVCGTGDEAMLFLLIESGADVEGFMESSERSPLLAAIKNNHPGVVWILAGRGADLGYRDEQGLTPLHHAELLNHGECVLALILYGADEFAKDLLGFTPWQLNPSQPGTCEGRRSKRAISYLFSTVEEKEKHRYIALLEGRDE</sequence>